<gene>
    <name evidence="2" type="ORF">F6X53_10175</name>
</gene>
<dbReference type="GO" id="GO:0016491">
    <property type="term" value="F:oxidoreductase activity"/>
    <property type="evidence" value="ECO:0007669"/>
    <property type="project" value="InterPro"/>
</dbReference>
<dbReference type="PANTHER" id="PTHR13887">
    <property type="entry name" value="GLUTATHIONE S-TRANSFERASE KAPPA"/>
    <property type="match status" value="1"/>
</dbReference>
<dbReference type="InterPro" id="IPR001853">
    <property type="entry name" value="DSBA-like_thioredoxin_dom"/>
</dbReference>
<feature type="domain" description="DSBA-like thioredoxin" evidence="1">
    <location>
        <begin position="17"/>
        <end position="203"/>
    </location>
</feature>
<dbReference type="OrthoDB" id="9799122at2"/>
<evidence type="ECO:0000313" key="2">
    <source>
        <dbReference type="EMBL" id="KAB1079701.1"/>
    </source>
</evidence>
<organism evidence="2 3">
    <name type="scientific">Methylobacterium soli</name>
    <dbReference type="NCBI Taxonomy" id="553447"/>
    <lineage>
        <taxon>Bacteria</taxon>
        <taxon>Pseudomonadati</taxon>
        <taxon>Pseudomonadota</taxon>
        <taxon>Alphaproteobacteria</taxon>
        <taxon>Hyphomicrobiales</taxon>
        <taxon>Methylobacteriaceae</taxon>
        <taxon>Methylobacterium</taxon>
    </lineage>
</organism>
<dbReference type="SUPFAM" id="SSF52833">
    <property type="entry name" value="Thioredoxin-like"/>
    <property type="match status" value="1"/>
</dbReference>
<evidence type="ECO:0000313" key="3">
    <source>
        <dbReference type="Proteomes" id="UP000474159"/>
    </source>
</evidence>
<reference evidence="2 3" key="1">
    <citation type="submission" date="2019-09" db="EMBL/GenBank/DDBJ databases">
        <title>YIM 48816 draft genome.</title>
        <authorList>
            <person name="Jiang L."/>
        </authorList>
    </citation>
    <scope>NUCLEOTIDE SEQUENCE [LARGE SCALE GENOMIC DNA]</scope>
    <source>
        <strain evidence="2 3">YIM 48816</strain>
    </source>
</reference>
<comment type="caution">
    <text evidence="2">The sequence shown here is derived from an EMBL/GenBank/DDBJ whole genome shotgun (WGS) entry which is preliminary data.</text>
</comment>
<dbReference type="Pfam" id="PF01323">
    <property type="entry name" value="DSBA"/>
    <property type="match status" value="1"/>
</dbReference>
<name>A0A6L3T402_9HYPH</name>
<keyword evidence="3" id="KW-1185">Reference proteome</keyword>
<dbReference type="PANTHER" id="PTHR13887:SF33">
    <property type="entry name" value="ISOMERASE"/>
    <property type="match status" value="1"/>
</dbReference>
<proteinExistence type="predicted"/>
<dbReference type="Gene3D" id="3.40.30.10">
    <property type="entry name" value="Glutaredoxin"/>
    <property type="match status" value="1"/>
</dbReference>
<evidence type="ECO:0000259" key="1">
    <source>
        <dbReference type="Pfam" id="PF01323"/>
    </source>
</evidence>
<protein>
    <submittedName>
        <fullName evidence="2">Thioredoxin domain-containing protein</fullName>
    </submittedName>
</protein>
<dbReference type="InterPro" id="IPR036249">
    <property type="entry name" value="Thioredoxin-like_sf"/>
</dbReference>
<dbReference type="Proteomes" id="UP000474159">
    <property type="component" value="Unassembled WGS sequence"/>
</dbReference>
<dbReference type="AlphaFoldDB" id="A0A6L3T402"/>
<accession>A0A6L3T402</accession>
<dbReference type="EMBL" id="VZZK01000008">
    <property type="protein sequence ID" value="KAB1079701.1"/>
    <property type="molecule type" value="Genomic_DNA"/>
</dbReference>
<sequence length="209" mass="23060">MSQESSTAAGDVSRVRLRVWIDFVCPYCLLGKEVIRAAIEGLAVDIVWMPFELRPYPTPTLRPEDDYLPAAWKQGVYPTAERMGIAIRLPSVSPQPYTRKAFLGLQYAVEHGQGEAYVDAVLRAFFQQDRDIGDTALLKAIIRELGLDPQGLDAVLASPQYAERHDAALRLAREVGIRAVPSVAVGDRLFSGTPQPDALRAEILRQTAS</sequence>